<name>A0A8J4U114_CLAMG</name>
<dbReference type="EMBL" id="QNUK01000935">
    <property type="protein sequence ID" value="KAF5888699.1"/>
    <property type="molecule type" value="Genomic_DNA"/>
</dbReference>
<proteinExistence type="predicted"/>
<feature type="non-terminal residue" evidence="1">
    <location>
        <position position="213"/>
    </location>
</feature>
<dbReference type="AlphaFoldDB" id="A0A8J4U114"/>
<dbReference type="OrthoDB" id="8850944at2759"/>
<evidence type="ECO:0000313" key="1">
    <source>
        <dbReference type="EMBL" id="KAF5888699.1"/>
    </source>
</evidence>
<organism evidence="1 2">
    <name type="scientific">Clarias magur</name>
    <name type="common">Asian catfish</name>
    <name type="synonym">Macropteronotus magur</name>
    <dbReference type="NCBI Taxonomy" id="1594786"/>
    <lineage>
        <taxon>Eukaryota</taxon>
        <taxon>Metazoa</taxon>
        <taxon>Chordata</taxon>
        <taxon>Craniata</taxon>
        <taxon>Vertebrata</taxon>
        <taxon>Euteleostomi</taxon>
        <taxon>Actinopterygii</taxon>
        <taxon>Neopterygii</taxon>
        <taxon>Teleostei</taxon>
        <taxon>Ostariophysi</taxon>
        <taxon>Siluriformes</taxon>
        <taxon>Clariidae</taxon>
        <taxon>Clarias</taxon>
    </lineage>
</organism>
<reference evidence="1" key="1">
    <citation type="submission" date="2020-07" db="EMBL/GenBank/DDBJ databases">
        <title>Clarias magur genome sequencing, assembly and annotation.</title>
        <authorList>
            <person name="Kushwaha B."/>
            <person name="Kumar R."/>
            <person name="Das P."/>
            <person name="Joshi C.G."/>
            <person name="Kumar D."/>
            <person name="Nagpure N.S."/>
            <person name="Pandey M."/>
            <person name="Agarwal S."/>
            <person name="Srivastava S."/>
            <person name="Singh M."/>
            <person name="Sahoo L."/>
            <person name="Jayasankar P."/>
            <person name="Meher P.K."/>
            <person name="Koringa P.G."/>
            <person name="Iquebal M.A."/>
            <person name="Das S.P."/>
            <person name="Bit A."/>
            <person name="Patnaik S."/>
            <person name="Patel N."/>
            <person name="Shah T.M."/>
            <person name="Hinsu A."/>
            <person name="Jena J.K."/>
        </authorList>
    </citation>
    <scope>NUCLEOTIDE SEQUENCE</scope>
    <source>
        <strain evidence="1">CIFAMagur01</strain>
        <tissue evidence="1">Testis</tissue>
    </source>
</reference>
<sequence>MPDIGIDESLLKYSGLDSNSVLKAYSDELVSSVPDYIDRLGSSLASINSVPNAVGLGAFVLAMIMEICIKSTTGKKSDDSYNMFRRVFGEEKASAVRDTMSEYLKRHQMFIDNEQCLQKELQRLEQQLSNDLTILRNSLLQDGQMSTRGLKIWVNGAFFHIQMLIHGARLKIKNDQQASACVASIKPGITLYLHYLDMLLEKYKTYKGSITAT</sequence>
<comment type="caution">
    <text evidence="1">The sequence shown here is derived from an EMBL/GenBank/DDBJ whole genome shotgun (WGS) entry which is preliminary data.</text>
</comment>
<accession>A0A8J4U114</accession>
<keyword evidence="2" id="KW-1185">Reference proteome</keyword>
<evidence type="ECO:0000313" key="2">
    <source>
        <dbReference type="Proteomes" id="UP000727407"/>
    </source>
</evidence>
<gene>
    <name evidence="1" type="ORF">DAT39_021604</name>
</gene>
<protein>
    <submittedName>
        <fullName evidence="1">Uncharacterized protein</fullName>
    </submittedName>
</protein>
<dbReference type="Proteomes" id="UP000727407">
    <property type="component" value="Unassembled WGS sequence"/>
</dbReference>